<proteinExistence type="predicted"/>
<comment type="caution">
    <text evidence="2">The sequence shown here is derived from an EMBL/GenBank/DDBJ whole genome shotgun (WGS) entry which is preliminary data.</text>
</comment>
<dbReference type="EMBL" id="CALNXI010001811">
    <property type="protein sequence ID" value="CAH3177525.1"/>
    <property type="molecule type" value="Genomic_DNA"/>
</dbReference>
<accession>A0ABN8RI85</accession>
<feature type="non-terminal residue" evidence="2">
    <location>
        <position position="1"/>
    </location>
</feature>
<gene>
    <name evidence="2" type="ORF">PEVE_00011300</name>
</gene>
<feature type="region of interest" description="Disordered" evidence="1">
    <location>
        <begin position="12"/>
        <end position="48"/>
    </location>
</feature>
<evidence type="ECO:0000256" key="1">
    <source>
        <dbReference type="SAM" id="MobiDB-lite"/>
    </source>
</evidence>
<organism evidence="2 3">
    <name type="scientific">Porites evermanni</name>
    <dbReference type="NCBI Taxonomy" id="104178"/>
    <lineage>
        <taxon>Eukaryota</taxon>
        <taxon>Metazoa</taxon>
        <taxon>Cnidaria</taxon>
        <taxon>Anthozoa</taxon>
        <taxon>Hexacorallia</taxon>
        <taxon>Scleractinia</taxon>
        <taxon>Fungiina</taxon>
        <taxon>Poritidae</taxon>
        <taxon>Porites</taxon>
    </lineage>
</organism>
<evidence type="ECO:0000313" key="3">
    <source>
        <dbReference type="Proteomes" id="UP001159427"/>
    </source>
</evidence>
<dbReference type="Proteomes" id="UP001159427">
    <property type="component" value="Unassembled WGS sequence"/>
</dbReference>
<protein>
    <submittedName>
        <fullName evidence="2">Uncharacterized protein</fullName>
    </submittedName>
</protein>
<keyword evidence="3" id="KW-1185">Reference proteome</keyword>
<sequence length="67" mass="7079">LSYSVRTLKFSSSKRTFGESNEAPSGAPRGPRKILDPPLSLLNKPGMGTTGMGAPRALYLGLSVRMG</sequence>
<evidence type="ECO:0000313" key="2">
    <source>
        <dbReference type="EMBL" id="CAH3177525.1"/>
    </source>
</evidence>
<reference evidence="2 3" key="1">
    <citation type="submission" date="2022-05" db="EMBL/GenBank/DDBJ databases">
        <authorList>
            <consortium name="Genoscope - CEA"/>
            <person name="William W."/>
        </authorList>
    </citation>
    <scope>NUCLEOTIDE SEQUENCE [LARGE SCALE GENOMIC DNA]</scope>
</reference>
<feature type="compositionally biased region" description="Polar residues" evidence="1">
    <location>
        <begin position="12"/>
        <end position="23"/>
    </location>
</feature>
<name>A0ABN8RI85_9CNID</name>